<dbReference type="InterPro" id="IPR000719">
    <property type="entry name" value="Prot_kinase_dom"/>
</dbReference>
<dbReference type="STRING" id="1781255.BH720_01870"/>
<dbReference type="Gene3D" id="3.40.50.300">
    <property type="entry name" value="P-loop containing nucleotide triphosphate hydrolases"/>
    <property type="match status" value="2"/>
</dbReference>
<dbReference type="RefSeq" id="WP_069965450.1">
    <property type="nucleotide sequence ID" value="NZ_CM124774.1"/>
</dbReference>
<dbReference type="Gene3D" id="3.30.200.20">
    <property type="entry name" value="Phosphorylase Kinase, domain 1"/>
    <property type="match status" value="1"/>
</dbReference>
<comment type="caution">
    <text evidence="2">The sequence shown here is derived from an EMBL/GenBank/DDBJ whole genome shotgun (WGS) entry which is preliminary data.</text>
</comment>
<dbReference type="SMART" id="SM00065">
    <property type="entry name" value="GAF"/>
    <property type="match status" value="1"/>
</dbReference>
<dbReference type="InterPro" id="IPR027417">
    <property type="entry name" value="P-loop_NTPase"/>
</dbReference>
<proteinExistence type="predicted"/>
<dbReference type="Pfam" id="PF14516">
    <property type="entry name" value="AAA_35"/>
    <property type="match status" value="1"/>
</dbReference>
<dbReference type="InterPro" id="IPR003018">
    <property type="entry name" value="GAF"/>
</dbReference>
<name>A0A1E5QRJ3_9CYAN</name>
<dbReference type="PANTHER" id="PTHR43642">
    <property type="entry name" value="HYBRID SIGNAL TRANSDUCTION HISTIDINE KINASE G"/>
    <property type="match status" value="1"/>
</dbReference>
<dbReference type="EMBL" id="MJGC01000022">
    <property type="protein sequence ID" value="OEJ76963.1"/>
    <property type="molecule type" value="Genomic_DNA"/>
</dbReference>
<dbReference type="PANTHER" id="PTHR43642:SF1">
    <property type="entry name" value="HYBRID SIGNAL TRANSDUCTION HISTIDINE KINASE G"/>
    <property type="match status" value="1"/>
</dbReference>
<dbReference type="OrthoDB" id="9801841at2"/>
<dbReference type="InterPro" id="IPR041664">
    <property type="entry name" value="AAA_16"/>
</dbReference>
<dbReference type="Pfam" id="PF13191">
    <property type="entry name" value="AAA_16"/>
    <property type="match status" value="1"/>
</dbReference>
<feature type="domain" description="Protein kinase" evidence="1">
    <location>
        <begin position="4"/>
        <end position="271"/>
    </location>
</feature>
<dbReference type="SUPFAM" id="SSF56112">
    <property type="entry name" value="Protein kinase-like (PK-like)"/>
    <property type="match status" value="1"/>
</dbReference>
<dbReference type="SUPFAM" id="SSF52540">
    <property type="entry name" value="P-loop containing nucleoside triphosphate hydrolases"/>
    <property type="match status" value="2"/>
</dbReference>
<dbReference type="GO" id="GO:0004672">
    <property type="term" value="F:protein kinase activity"/>
    <property type="evidence" value="ECO:0007669"/>
    <property type="project" value="InterPro"/>
</dbReference>
<protein>
    <submittedName>
        <fullName evidence="2">Guanylate cyclase</fullName>
    </submittedName>
</protein>
<sequence>MDRYQILTKIHESDSSLVYRAVDTLNNRPVVLKILKAEYPSPLAIARYKREYEITRALDVDGAIKAYDLFPNRNTMVMVLEDFGGESLEVWLQSRSFLLAEALPLVVKICGAIAQIHAANIIHKDINPSNIVYNPQTGQVKLIDFGISTPFNRENPTLKNPNLLEGTLAYMSPEQTGRMNRFIDRSTDFYSFGATLYRLLTRKAPFVTDDLLELIHCHIAKPPIPPQRVNPEVPIAVSKIVMKLLAKTAEERYQNALGIQADLEQCWQQFQQSGMIVEFPLARYDVSDRLTIPQKLYGRDLEISTLLSTFQRIIDRTGRRSTEMVLVAGYAGIGKSVLVQELYKPITQQRGYFIAGKFEQFQRNIPYSAIASAFRSLVQQLLTESDAELAGWRERLLAAFGVNGQAMIDVIPEIELIVGSQPPLQLLEPTETRNRFNTVFLNFLQVFCQKAHPLAIFLDDLQWADSATLRLLEVMSDRDLGYLMCIGAYRDREVDEDHPLIKMRDRLQEQGAIVNTLTLTPLQLEEIAQLLADALHQDREGVKPLAELVFKKTSGNPFFINEFLKTIYQEQLLVFDRDRQCWQWQIQAIERLGITDNVVDLMIDKLKKLPEATQEALSLAACIGTDFDLGELAQVGQLSPPQMFESLFLAIQLGLIQPSSPLEVSNSEIPLESALVVNKYRFQHDRVQQAAYALMDGDRQQQVHLKLGQLLLANLRKPVVGKNLFTLVDRLNLGRVLLESDREKWELTELNLKAGKQAKQATAYKAAETYLNLAKDICPGNIWQERYPMALDLYKELAEVEYLVGNIERSQELIEQSIQQAKSSFDSSEFYYLQINQYTLLAKYKESIELGLTVLNTLGVTLPTENYQAAFDREIQIYKENLGLREISALQNLPEMEIIEKGAALKILSRIFPTAWIIDPILMNIIGIKAVNLNLQYGHTSVSATVYGFMAFIVAHVLQDYQSGYEYTSLGMKLAERYNDLASKAVVSQAHANLISPWLKHINLSENINIEGIEAGLQVGDLQVTGYTYTYNLYNLIYQGRNLESLLKEASQALSFAQKTQNTWAKNCILAAQILIQNLLGLTESQFCFATEEIDEASFIEVCQAEQTLAAICFYHIFKTQILYLYGQPVTLSELEETEKLTAFIPGTISVAKHNFYSSLSLLSLYSQASETEKTAYLQKLEANQQQLKKWADRCPENFEHQYLLIAAEMSRLLGQTHETMSLYDRAIQAANQQEFIHEEALANELIANFWLTQNKTEFAQIHLKKARQGYQIWGAQSKVEALERKYIQWLDSAPSQNQNATLHPITTTGKHSGEVLDFDAVLKASQAISGEIVLEQLLTQVMKAVIANAGAQRGFLILDKSGRWAIEAEATVDLEPTHILQSLPIDAINPVTQTPILSTAIVNYVVRSCENVVLNDATEDGPFTRDAYILALQPKSILCTPLLNQGRLAGVLYLENNLATGAFTPDRIETLKIIATQAAISIENAHLYNQLEEYNQTLEQKVEERTKELLSTVKVLKATQAELVLENALLRSAEAPSTYDYHIGGSLPLDAPTYVVRSADRHLYKALKLGQLCYVLNTRQMGKSSLRVQTMKKMQAEGFTCAALDISVLSSSQATLEQWYAGFAYLLVSGLQLSKTVNIRAWWRDRNILSPIQRLSECINEVILPSIATPIIIFIDEIDSLIDLSFDSSPFFGIIRTCYNKRADTPDYQRLNFVLLGVATPSQLIQDKQRTPFNVGQAIPLNGFQVHEAQPLLQGLTQRVSNPQTLLKEAIAWTGGQPFLTQKLCKLICTSDSPIPPNDEAAWVEALVRSQIIENWEAQDQPEHLTTIRDRLLIDRPKAVQRLALYRQILNQGKIPATDTPEAIELLMSGLVVKRDNYLQVNNPIYQLVFNEDWIETTLALIN</sequence>
<dbReference type="InterPro" id="IPR053159">
    <property type="entry name" value="Hybrid_Histidine_Kinase"/>
</dbReference>
<dbReference type="Pfam" id="PF00069">
    <property type="entry name" value="Pkinase"/>
    <property type="match status" value="1"/>
</dbReference>
<dbReference type="GO" id="GO:0005524">
    <property type="term" value="F:ATP binding"/>
    <property type="evidence" value="ECO:0007669"/>
    <property type="project" value="InterPro"/>
</dbReference>
<evidence type="ECO:0000313" key="2">
    <source>
        <dbReference type="EMBL" id="OEJ76963.1"/>
    </source>
</evidence>
<dbReference type="InterPro" id="IPR029016">
    <property type="entry name" value="GAF-like_dom_sf"/>
</dbReference>
<dbReference type="PROSITE" id="PS50011">
    <property type="entry name" value="PROTEIN_KINASE_DOM"/>
    <property type="match status" value="1"/>
</dbReference>
<dbReference type="InterPro" id="IPR011009">
    <property type="entry name" value="Kinase-like_dom_sf"/>
</dbReference>
<evidence type="ECO:0000259" key="1">
    <source>
        <dbReference type="PROSITE" id="PS50011"/>
    </source>
</evidence>
<organism evidence="2">
    <name type="scientific">Desertifilum tharense IPPAS B-1220</name>
    <dbReference type="NCBI Taxonomy" id="1781255"/>
    <lineage>
        <taxon>Bacteria</taxon>
        <taxon>Bacillati</taxon>
        <taxon>Cyanobacteriota</taxon>
        <taxon>Cyanophyceae</taxon>
        <taxon>Desertifilales</taxon>
        <taxon>Desertifilaceae</taxon>
        <taxon>Desertifilum</taxon>
    </lineage>
</organism>
<dbReference type="Gene3D" id="1.10.510.10">
    <property type="entry name" value="Transferase(Phosphotransferase) domain 1"/>
    <property type="match status" value="1"/>
</dbReference>
<gene>
    <name evidence="2" type="ORF">BH720_01870</name>
</gene>
<dbReference type="Gene3D" id="3.30.450.40">
    <property type="match status" value="1"/>
</dbReference>
<dbReference type="CDD" id="cd14014">
    <property type="entry name" value="STKc_PknB_like"/>
    <property type="match status" value="1"/>
</dbReference>
<dbReference type="Pfam" id="PF01590">
    <property type="entry name" value="GAF"/>
    <property type="match status" value="1"/>
</dbReference>
<accession>A0A1E5QRJ3</accession>
<dbReference type="SUPFAM" id="SSF55781">
    <property type="entry name" value="GAF domain-like"/>
    <property type="match status" value="1"/>
</dbReference>
<reference evidence="2" key="1">
    <citation type="submission" date="2016-09" db="EMBL/GenBank/DDBJ databases">
        <title>Draft genome of thermotolerant cyanobacterium Desertifilum sp. strain IPPAS B-1220.</title>
        <authorList>
            <person name="Sinetova M.A."/>
            <person name="Bolakhan K."/>
            <person name="Zayadan B.K."/>
            <person name="Mironov K.S."/>
            <person name="Ustinova V."/>
            <person name="Kupriyanova E.V."/>
            <person name="Sidorov R.A."/>
            <person name="Skrypnik A.N."/>
            <person name="Gogoleva N.E."/>
            <person name="Gogolev Y.V."/>
            <person name="Los D.A."/>
        </authorList>
    </citation>
    <scope>NUCLEOTIDE SEQUENCE [LARGE SCALE GENOMIC DNA]</scope>
    <source>
        <strain evidence="2">IPPAS B-1220</strain>
    </source>
</reference>